<comment type="caution">
    <text evidence="2">The sequence shown here is derived from an EMBL/GenBank/DDBJ whole genome shotgun (WGS) entry which is preliminary data.</text>
</comment>
<dbReference type="Proteomes" id="UP000237347">
    <property type="component" value="Unassembled WGS sequence"/>
</dbReference>
<evidence type="ECO:0000313" key="3">
    <source>
        <dbReference type="Proteomes" id="UP000237347"/>
    </source>
</evidence>
<accession>A0AAW0IJR9</accession>
<dbReference type="InterPro" id="IPR044234">
    <property type="entry name" value="TMEM230"/>
</dbReference>
<sequence>METSYTMNNRAPIKEIALAVSLLVFGTLGIIIGIFMAINHIGGDRATVCSLQYWVRSCSFRVHILNFSRHMLVCEVPMSKQGSQGIISEVNCSVLGEIYPIFCVELVSMGYVCHKMKPV</sequence>
<feature type="transmembrane region" description="Helical" evidence="1">
    <location>
        <begin position="16"/>
        <end position="38"/>
    </location>
</feature>
<keyword evidence="3" id="KW-1185">Reference proteome</keyword>
<keyword evidence="1" id="KW-0472">Membrane</keyword>
<evidence type="ECO:0000256" key="1">
    <source>
        <dbReference type="SAM" id="Phobius"/>
    </source>
</evidence>
<organism evidence="2 3">
    <name type="scientific">Quercus suber</name>
    <name type="common">Cork oak</name>
    <dbReference type="NCBI Taxonomy" id="58331"/>
    <lineage>
        <taxon>Eukaryota</taxon>
        <taxon>Viridiplantae</taxon>
        <taxon>Streptophyta</taxon>
        <taxon>Embryophyta</taxon>
        <taxon>Tracheophyta</taxon>
        <taxon>Spermatophyta</taxon>
        <taxon>Magnoliopsida</taxon>
        <taxon>eudicotyledons</taxon>
        <taxon>Gunneridae</taxon>
        <taxon>Pentapetalae</taxon>
        <taxon>rosids</taxon>
        <taxon>fabids</taxon>
        <taxon>Fagales</taxon>
        <taxon>Fagaceae</taxon>
        <taxon>Quercus</taxon>
    </lineage>
</organism>
<dbReference type="GO" id="GO:0012505">
    <property type="term" value="C:endomembrane system"/>
    <property type="evidence" value="ECO:0007669"/>
    <property type="project" value="TreeGrafter"/>
</dbReference>
<evidence type="ECO:0000313" key="2">
    <source>
        <dbReference type="EMBL" id="KAK7814759.1"/>
    </source>
</evidence>
<dbReference type="EMBL" id="PKMF04001064">
    <property type="protein sequence ID" value="KAK7814759.1"/>
    <property type="molecule type" value="Genomic_DNA"/>
</dbReference>
<protein>
    <submittedName>
        <fullName evidence="2">Uncharacterized protein</fullName>
    </submittedName>
</protein>
<dbReference type="PANTHER" id="PTHR15664:SF6">
    <property type="entry name" value="TRANSMEMBRANE PROTEIN 230"/>
    <property type="match status" value="1"/>
</dbReference>
<reference evidence="2 3" key="1">
    <citation type="journal article" date="2018" name="Sci. Data">
        <title>The draft genome sequence of cork oak.</title>
        <authorList>
            <person name="Ramos A.M."/>
            <person name="Usie A."/>
            <person name="Barbosa P."/>
            <person name="Barros P.M."/>
            <person name="Capote T."/>
            <person name="Chaves I."/>
            <person name="Simoes F."/>
            <person name="Abreu I."/>
            <person name="Carrasquinho I."/>
            <person name="Faro C."/>
            <person name="Guimaraes J.B."/>
            <person name="Mendonca D."/>
            <person name="Nobrega F."/>
            <person name="Rodrigues L."/>
            <person name="Saibo N.J.M."/>
            <person name="Varela M.C."/>
            <person name="Egas C."/>
            <person name="Matos J."/>
            <person name="Miguel C.M."/>
            <person name="Oliveira M.M."/>
            <person name="Ricardo C.P."/>
            <person name="Goncalves S."/>
        </authorList>
    </citation>
    <scope>NUCLEOTIDE SEQUENCE [LARGE SCALE GENOMIC DNA]</scope>
    <source>
        <strain evidence="3">cv. HL8</strain>
    </source>
</reference>
<proteinExistence type="predicted"/>
<keyword evidence="1" id="KW-1133">Transmembrane helix</keyword>
<name>A0AAW0IJR9_QUESU</name>
<dbReference type="AlphaFoldDB" id="A0AAW0IJR9"/>
<keyword evidence="1" id="KW-0812">Transmembrane</keyword>
<gene>
    <name evidence="2" type="ORF">CFP56_002613</name>
</gene>
<dbReference type="PANTHER" id="PTHR15664">
    <property type="entry name" value="C20ORF30 PROTEIN"/>
    <property type="match status" value="1"/>
</dbReference>